<sequence length="55" mass="6351">CFCSALMDEQCVCGMLVVERNAWKESNVGRKFVSCVNGRRDYKNIINLLKKDKTH</sequence>
<protein>
    <submittedName>
        <fullName evidence="1">Uncharacterized protein</fullName>
    </submittedName>
</protein>
<dbReference type="AlphaFoldDB" id="A0A6L5B8V5"/>
<proteinExistence type="predicted"/>
<organism evidence="1 2">
    <name type="scientific">Apium graveolens</name>
    <name type="common">Celery</name>
    <dbReference type="NCBI Taxonomy" id="4045"/>
    <lineage>
        <taxon>Eukaryota</taxon>
        <taxon>Viridiplantae</taxon>
        <taxon>Streptophyta</taxon>
        <taxon>Embryophyta</taxon>
        <taxon>Tracheophyta</taxon>
        <taxon>Spermatophyta</taxon>
        <taxon>Magnoliopsida</taxon>
        <taxon>eudicotyledons</taxon>
        <taxon>Gunneridae</taxon>
        <taxon>Pentapetalae</taxon>
        <taxon>asterids</taxon>
        <taxon>campanulids</taxon>
        <taxon>Apiales</taxon>
        <taxon>Apiaceae</taxon>
        <taxon>Apioideae</taxon>
        <taxon>apioid superclade</taxon>
        <taxon>Apieae</taxon>
        <taxon>Apium</taxon>
    </lineage>
</organism>
<comment type="caution">
    <text evidence="1">The sequence shown here is derived from an EMBL/GenBank/DDBJ whole genome shotgun (WGS) entry which is preliminary data.</text>
</comment>
<accession>A0A6L5B8V5</accession>
<evidence type="ECO:0000313" key="1">
    <source>
        <dbReference type="EMBL" id="KAF1002101.1"/>
    </source>
</evidence>
<name>A0A6L5B8V5_APIGR</name>
<feature type="non-terminal residue" evidence="1">
    <location>
        <position position="1"/>
    </location>
</feature>
<dbReference type="Proteomes" id="UP000593563">
    <property type="component" value="Unassembled WGS sequence"/>
</dbReference>
<keyword evidence="2" id="KW-1185">Reference proteome</keyword>
<evidence type="ECO:0000313" key="2">
    <source>
        <dbReference type="Proteomes" id="UP000593563"/>
    </source>
</evidence>
<reference evidence="1" key="1">
    <citation type="submission" date="2020-01" db="EMBL/GenBank/DDBJ databases">
        <title>The Celery Genome Sequence Reveals Sequential Paleo-tetraploidization, Resistance Gene Elimination, Karyotype Evolution, and Functional Innovation in Apiales.</title>
        <authorList>
            <person name="Song X."/>
        </authorList>
    </citation>
    <scope>NUCLEOTIDE SEQUENCE</scope>
    <source>
        <tissue evidence="1">Leaf</tissue>
    </source>
</reference>
<gene>
    <name evidence="1" type="ORF">AG4045_005772</name>
</gene>
<dbReference type="EMBL" id="WRXP01001678">
    <property type="protein sequence ID" value="KAF1002101.1"/>
    <property type="molecule type" value="Genomic_DNA"/>
</dbReference>